<evidence type="ECO:0000313" key="3">
    <source>
        <dbReference type="EMBL" id="RZV06616.1"/>
    </source>
</evidence>
<reference evidence="2 6" key="3">
    <citation type="submission" date="2019-02" db="EMBL/GenBank/DDBJ databases">
        <title>Genomic Encyclopedia of Archaeal and Bacterial Type Strains, Phase II (KMG-II): from individual species to whole genera.</title>
        <authorList>
            <person name="Goeker M."/>
        </authorList>
    </citation>
    <scope>NUCLEOTIDE SEQUENCE [LARGE SCALE GENOMIC DNA]</scope>
    <source>
        <strain evidence="2 6">DSM 18328</strain>
    </source>
</reference>
<keyword evidence="5" id="KW-1185">Reference proteome</keyword>
<accession>A0A1I0JBS9</accession>
<evidence type="ECO:0000313" key="6">
    <source>
        <dbReference type="Proteomes" id="UP000291097"/>
    </source>
</evidence>
<dbReference type="OrthoDB" id="225748at2157"/>
<dbReference type="PANTHER" id="PTHR43664">
    <property type="entry name" value="MONOAMINE OXIDASE-RELATED"/>
    <property type="match status" value="1"/>
</dbReference>
<dbReference type="InterPro" id="IPR052342">
    <property type="entry name" value="MCH/BMMD"/>
</dbReference>
<dbReference type="EMBL" id="SHMP01000007">
    <property type="protein sequence ID" value="RZV06616.1"/>
    <property type="molecule type" value="Genomic_DNA"/>
</dbReference>
<reference evidence="4" key="2">
    <citation type="submission" date="2016-10" db="EMBL/GenBank/DDBJ databases">
        <authorList>
            <person name="de Groot N.N."/>
        </authorList>
    </citation>
    <scope>NUCLEOTIDE SEQUENCE [LARGE SCALE GENOMIC DNA]</scope>
    <source>
        <strain evidence="4">CDM_6</strain>
    </source>
</reference>
<dbReference type="EMBL" id="SHMP01000007">
    <property type="protein sequence ID" value="RZV06421.1"/>
    <property type="molecule type" value="Genomic_DNA"/>
</dbReference>
<protein>
    <submittedName>
        <fullName evidence="4">Acyl dehydratase</fullName>
    </submittedName>
</protein>
<proteinExistence type="predicted"/>
<dbReference type="Proteomes" id="UP000199320">
    <property type="component" value="Unassembled WGS sequence"/>
</dbReference>
<dbReference type="Gene3D" id="3.10.129.10">
    <property type="entry name" value="Hotdog Thioesterase"/>
    <property type="match status" value="1"/>
</dbReference>
<dbReference type="CDD" id="cd03454">
    <property type="entry name" value="YdeM"/>
    <property type="match status" value="1"/>
</dbReference>
<dbReference type="EMBL" id="FOIC01000036">
    <property type="protein sequence ID" value="SEU06768.1"/>
    <property type="molecule type" value="Genomic_DNA"/>
</dbReference>
<evidence type="ECO:0000313" key="4">
    <source>
        <dbReference type="EMBL" id="SEU06768.1"/>
    </source>
</evidence>
<evidence type="ECO:0000313" key="2">
    <source>
        <dbReference type="EMBL" id="RZV06421.1"/>
    </source>
</evidence>
<gene>
    <name evidence="2" type="ORF">BDK88_3417</name>
    <name evidence="3" type="ORF">BDK88_3635</name>
    <name evidence="4" type="ORF">SAMN04488694_1362</name>
</gene>
<evidence type="ECO:0000313" key="5">
    <source>
        <dbReference type="Proteomes" id="UP000199320"/>
    </source>
</evidence>
<dbReference type="SUPFAM" id="SSF54637">
    <property type="entry name" value="Thioesterase/thiol ester dehydrase-isomerase"/>
    <property type="match status" value="1"/>
</dbReference>
<name>A0A1I0JBS9_9EURY</name>
<dbReference type="AlphaFoldDB" id="A0A1I0JBS9"/>
<dbReference type="Proteomes" id="UP000291097">
    <property type="component" value="Unassembled WGS sequence"/>
</dbReference>
<reference evidence="5" key="1">
    <citation type="submission" date="2016-10" db="EMBL/GenBank/DDBJ databases">
        <authorList>
            <person name="Varghese N."/>
            <person name="Submissions S."/>
        </authorList>
    </citation>
    <scope>NUCLEOTIDE SEQUENCE [LARGE SCALE GENOMIC DNA]</scope>
    <source>
        <strain evidence="5">CDM_6</strain>
    </source>
</reference>
<dbReference type="PANTHER" id="PTHR43664:SF1">
    <property type="entry name" value="BETA-METHYLMALYL-COA DEHYDRATASE"/>
    <property type="match status" value="1"/>
</dbReference>
<feature type="domain" description="MaoC-like" evidence="1">
    <location>
        <begin position="18"/>
        <end position="113"/>
    </location>
</feature>
<organism evidence="4 5">
    <name type="scientific">Natrinema hispanicum</name>
    <dbReference type="NCBI Taxonomy" id="392421"/>
    <lineage>
        <taxon>Archaea</taxon>
        <taxon>Methanobacteriati</taxon>
        <taxon>Methanobacteriota</taxon>
        <taxon>Stenosarchaea group</taxon>
        <taxon>Halobacteria</taxon>
        <taxon>Halobacteriales</taxon>
        <taxon>Natrialbaceae</taxon>
        <taxon>Natrinema</taxon>
    </lineage>
</organism>
<dbReference type="STRING" id="392421.SAMN04488694_1362"/>
<sequence length="147" mass="16592">MADLYFEDLEKGQRRELGSYTVPENEMMEFARRYDPQPIHVDEEAARDSIFGGVIASGWYTASVCMRLLADEFLNEAASMGGLGLDELRWQNPVRAGDTLTVSNEILETRPSESRDDRGYVRNKTVAHNQDGEEVLVWVATNIFASN</sequence>
<dbReference type="RefSeq" id="WP_092935432.1">
    <property type="nucleotide sequence ID" value="NZ_FOIC01000036.1"/>
</dbReference>
<dbReference type="Pfam" id="PF01575">
    <property type="entry name" value="MaoC_dehydratas"/>
    <property type="match status" value="1"/>
</dbReference>
<dbReference type="InterPro" id="IPR002539">
    <property type="entry name" value="MaoC-like_dom"/>
</dbReference>
<dbReference type="InterPro" id="IPR029069">
    <property type="entry name" value="HotDog_dom_sf"/>
</dbReference>
<evidence type="ECO:0000259" key="1">
    <source>
        <dbReference type="Pfam" id="PF01575"/>
    </source>
</evidence>